<sequence length="65" mass="7811">MTDKAIKSIQRTGYVSEIDQFLRDHDKNRQSFGESRKKEVEKHQRIFAKRDNVVEEEASPIWEKF</sequence>
<keyword evidence="3" id="KW-1185">Reference proteome</keyword>
<reference evidence="1" key="1">
    <citation type="submission" date="2015-09" db="EMBL/GenBank/DDBJ databases">
        <title>Draft Genome Sequences of Two Novel Amoeba-resistant Intranuclear Bacteria, Candidatus Berkiella cookevillensis and Candidatus Berkiella aquae.</title>
        <authorList>
            <person name="Mehari Y.T."/>
            <person name="Arivett B.A."/>
            <person name="Farone A.L."/>
            <person name="Gunderson J.H."/>
            <person name="Farone M.B."/>
        </authorList>
    </citation>
    <scope>NUCLEOTIDE SEQUENCE [LARGE SCALE GENOMIC DNA]</scope>
    <source>
        <strain evidence="1">HT99</strain>
    </source>
</reference>
<protein>
    <submittedName>
        <fullName evidence="1">Uncharacterized protein</fullName>
    </submittedName>
</protein>
<accession>A0A0Q9YPZ6</accession>
<dbReference type="RefSeq" id="WP_075065053.1">
    <property type="nucleotide sequence ID" value="NZ_LKAJ02000001.1"/>
</dbReference>
<dbReference type="EMBL" id="LKAJ02000001">
    <property type="protein sequence ID" value="MCS5711756.1"/>
    <property type="molecule type" value="Genomic_DNA"/>
</dbReference>
<dbReference type="STRING" id="295108.HT99x_00426"/>
<reference evidence="2" key="3">
    <citation type="submission" date="2021-06" db="EMBL/GenBank/DDBJ databases">
        <title>Genomic Description and Analysis of Intracellular Bacteria, Candidatus Berkiella cookevillensis and Candidatus Berkiella aquae.</title>
        <authorList>
            <person name="Kidane D.T."/>
            <person name="Mehari Y.T."/>
            <person name="Rice F.C."/>
            <person name="Arivett B.A."/>
            <person name="Farone A.L."/>
            <person name="Berk S.G."/>
            <person name="Farone M.B."/>
        </authorList>
    </citation>
    <scope>NUCLEOTIDE SEQUENCE</scope>
    <source>
        <strain evidence="2">HT99</strain>
    </source>
</reference>
<dbReference type="OrthoDB" id="5639082at2"/>
<gene>
    <name evidence="1" type="ORF">HT99x_00426</name>
    <name evidence="2" type="ORF">HT99x_009970</name>
</gene>
<dbReference type="NCBIfam" id="NF041950">
    <property type="entry name" value="CBU_0585_fam"/>
    <property type="match status" value="1"/>
</dbReference>
<organism evidence="1">
    <name type="scientific">Candidatus Berkiella aquae</name>
    <dbReference type="NCBI Taxonomy" id="295108"/>
    <lineage>
        <taxon>Bacteria</taxon>
        <taxon>Pseudomonadati</taxon>
        <taxon>Pseudomonadota</taxon>
        <taxon>Gammaproteobacteria</taxon>
        <taxon>Candidatus Berkiellales</taxon>
        <taxon>Candidatus Berkiellaceae</taxon>
        <taxon>Candidatus Berkiella</taxon>
    </lineage>
</organism>
<comment type="caution">
    <text evidence="1">The sequence shown here is derived from an EMBL/GenBank/DDBJ whole genome shotgun (WGS) entry which is preliminary data.</text>
</comment>
<name>A0A0Q9YPZ6_9GAMM</name>
<dbReference type="EMBL" id="LKAJ01000001">
    <property type="protein sequence ID" value="KRG22885.1"/>
    <property type="molecule type" value="Genomic_DNA"/>
</dbReference>
<dbReference type="InterPro" id="IPR049640">
    <property type="entry name" value="CBU_0585/lpg0581-like"/>
</dbReference>
<evidence type="ECO:0000313" key="3">
    <source>
        <dbReference type="Proteomes" id="UP000051497"/>
    </source>
</evidence>
<proteinExistence type="predicted"/>
<dbReference type="AlphaFoldDB" id="A0A0Q9YPZ6"/>
<evidence type="ECO:0000313" key="2">
    <source>
        <dbReference type="EMBL" id="MCS5711756.1"/>
    </source>
</evidence>
<evidence type="ECO:0000313" key="1">
    <source>
        <dbReference type="EMBL" id="KRG22885.1"/>
    </source>
</evidence>
<dbReference type="Proteomes" id="UP000051497">
    <property type="component" value="Unassembled WGS sequence"/>
</dbReference>
<reference evidence="2" key="2">
    <citation type="journal article" date="2016" name="Genome Announc.">
        <title>Draft Genome Sequences of Two Novel Amoeba-Resistant Intranuclear Bacteria, 'Candidatus Berkiella cookevillensis' and 'Candidatus Berkiella aquae'.</title>
        <authorList>
            <person name="Mehari Y.T."/>
            <person name="Arivett B.A."/>
            <person name="Farone A.L."/>
            <person name="Gunderson J.H."/>
            <person name="Farone M.B."/>
        </authorList>
    </citation>
    <scope>NUCLEOTIDE SEQUENCE</scope>
    <source>
        <strain evidence="2">HT99</strain>
    </source>
</reference>